<dbReference type="STRING" id="1125712.HMPREF1316_2681"/>
<evidence type="ECO:0000313" key="2">
    <source>
        <dbReference type="Proteomes" id="UP000016638"/>
    </source>
</evidence>
<dbReference type="EMBL" id="AWEZ01000021">
    <property type="protein sequence ID" value="ERL09712.1"/>
    <property type="molecule type" value="Genomic_DNA"/>
</dbReference>
<reference evidence="1 2" key="1">
    <citation type="submission" date="2013-08" db="EMBL/GenBank/DDBJ databases">
        <authorList>
            <person name="Durkin A.S."/>
            <person name="Haft D.R."/>
            <person name="McCorrison J."/>
            <person name="Torralba M."/>
            <person name="Gillis M."/>
            <person name="Haft D.H."/>
            <person name="Methe B."/>
            <person name="Sutton G."/>
            <person name="Nelson K.E."/>
        </authorList>
    </citation>
    <scope>NUCLEOTIDE SEQUENCE [LARGE SCALE GENOMIC DNA]</scope>
    <source>
        <strain evidence="1 2">F0195</strain>
    </source>
</reference>
<dbReference type="OrthoDB" id="2204431at2"/>
<protein>
    <submittedName>
        <fullName evidence="1">Uncharacterized protein</fullName>
    </submittedName>
</protein>
<dbReference type="Proteomes" id="UP000016638">
    <property type="component" value="Unassembled WGS sequence"/>
</dbReference>
<dbReference type="RefSeq" id="WP_021725495.1">
    <property type="nucleotide sequence ID" value="NZ_AWEZ01000021.1"/>
</dbReference>
<evidence type="ECO:0000313" key="1">
    <source>
        <dbReference type="EMBL" id="ERL09712.1"/>
    </source>
</evidence>
<dbReference type="AlphaFoldDB" id="U2V2Y3"/>
<keyword evidence="2" id="KW-1185">Reference proteome</keyword>
<gene>
    <name evidence="1" type="ORF">HMPREF1316_2681</name>
</gene>
<comment type="caution">
    <text evidence="1">The sequence shown here is derived from an EMBL/GenBank/DDBJ whole genome shotgun (WGS) entry which is preliminary data.</text>
</comment>
<name>U2V2Y3_9ACTN</name>
<organism evidence="1 2">
    <name type="scientific">Olsenella profusa F0195</name>
    <dbReference type="NCBI Taxonomy" id="1125712"/>
    <lineage>
        <taxon>Bacteria</taxon>
        <taxon>Bacillati</taxon>
        <taxon>Actinomycetota</taxon>
        <taxon>Coriobacteriia</taxon>
        <taxon>Coriobacteriales</taxon>
        <taxon>Atopobiaceae</taxon>
        <taxon>Olsenella</taxon>
    </lineage>
</organism>
<dbReference type="eggNOG" id="ENOG5033UHY">
    <property type="taxonomic scope" value="Bacteria"/>
</dbReference>
<dbReference type="PATRIC" id="fig|1125712.3.peg.652"/>
<proteinExistence type="predicted"/>
<sequence>MEERKNHEELYRSLFGQALQKIKLCRDPHDKLPEIQLLGWDTVEQQEMFDLGFREISAREAIARDAKAISIDCFSVIVKTLFHDYGYEEELFVVPNQEENGPQVTFGIHLKREDTLLLFKEMESSPIWKNKSHEPEDVNKLLKSKKVSCCKYVYLMFDKAYMQVIGHDDNEDDPGRGYNLYSVKWLFETYFGSDECNCFMKYVKAYIREAKNYLGFIQMRALTPNAMTNFHMIAQGHFLQFDFRDACTPITNRFDETVVLEESSYRVILEQFLERKHYMMMVGTKDFAESFVTAEWLRDSMSKAGAIDLTAIGVGYFKAVEQLMYELIYLYRNNGLEIKSATSKKQVALDDANIENCKIDTSLGSMALYYKKSLDIFPSNVDYKAKTYIREALFDYANMRNDYLHKKNIHDMARIDEIRVSTFRVIFLLLGSHEFDEASEKLLGMPDLSFYDDYYKMCEYVNYHTSRLYMVDAGNGDELLCCGCPDPYAHIVEGRYVVYSGFYLKELPTGTVYQFKKEHMPRRIWLGSLGISPTANVHFEPKRKVKLFEDGRYVGPNLVEEKDLDY</sequence>
<accession>U2V2Y3</accession>